<dbReference type="STRING" id="669874.A0A1E4TSH7"/>
<dbReference type="Gene3D" id="3.40.50.12710">
    <property type="match status" value="1"/>
</dbReference>
<dbReference type="EMBL" id="KV454015">
    <property type="protein sequence ID" value="ODV94711.1"/>
    <property type="molecule type" value="Genomic_DNA"/>
</dbReference>
<dbReference type="PANTHER" id="PTHR12049:SF7">
    <property type="entry name" value="PROTEIN ARGININE METHYLTRANSFERASE NDUFAF7, MITOCHONDRIAL"/>
    <property type="match status" value="1"/>
</dbReference>
<evidence type="ECO:0000313" key="9">
    <source>
        <dbReference type="Proteomes" id="UP000094236"/>
    </source>
</evidence>
<evidence type="ECO:0000256" key="2">
    <source>
        <dbReference type="ARBA" id="ARBA00005891"/>
    </source>
</evidence>
<comment type="function">
    <text evidence="7">Arginine methyltransferase involved in the assembly or stability of mitochondrial NADH:ubiquinone oxidoreductase complex (complex I).</text>
</comment>
<accession>A0A1E4TSH7</accession>
<dbReference type="OrthoDB" id="5595109at2759"/>
<dbReference type="Pfam" id="PF02636">
    <property type="entry name" value="Methyltransf_28"/>
    <property type="match status" value="1"/>
</dbReference>
<dbReference type="InterPro" id="IPR029063">
    <property type="entry name" value="SAM-dependent_MTases_sf"/>
</dbReference>
<evidence type="ECO:0000256" key="3">
    <source>
        <dbReference type="ARBA" id="ARBA00022603"/>
    </source>
</evidence>
<dbReference type="AlphaFoldDB" id="A0A1E4TSH7"/>
<reference evidence="9" key="1">
    <citation type="submission" date="2016-05" db="EMBL/GenBank/DDBJ databases">
        <title>Comparative genomics of biotechnologically important yeasts.</title>
        <authorList>
            <consortium name="DOE Joint Genome Institute"/>
            <person name="Riley R."/>
            <person name="Haridas S."/>
            <person name="Wolfe K.H."/>
            <person name="Lopes M.R."/>
            <person name="Hittinger C.T."/>
            <person name="Goker M."/>
            <person name="Salamov A."/>
            <person name="Wisecaver J."/>
            <person name="Long T.M."/>
            <person name="Aerts A.L."/>
            <person name="Barry K."/>
            <person name="Choi C."/>
            <person name="Clum A."/>
            <person name="Coughlan A.Y."/>
            <person name="Deshpande S."/>
            <person name="Douglass A.P."/>
            <person name="Hanson S.J."/>
            <person name="Klenk H.-P."/>
            <person name="Labutti K."/>
            <person name="Lapidus A."/>
            <person name="Lindquist E."/>
            <person name="Lipzen A."/>
            <person name="Meier-Kolthoff J.P."/>
            <person name="Ohm R.A."/>
            <person name="Otillar R.P."/>
            <person name="Pangilinan J."/>
            <person name="Peng Y."/>
            <person name="Rokas A."/>
            <person name="Rosa C.A."/>
            <person name="Scheuner C."/>
            <person name="Sibirny A.A."/>
            <person name="Slot J.C."/>
            <person name="Stielow J.B."/>
            <person name="Sun H."/>
            <person name="Kurtzman C.P."/>
            <person name="Blackwell M."/>
            <person name="Grigoriev I.V."/>
            <person name="Jeffries T.W."/>
        </authorList>
    </citation>
    <scope>NUCLEOTIDE SEQUENCE [LARGE SCALE GENOMIC DNA]</scope>
    <source>
        <strain evidence="9">NRRL Y-2460</strain>
    </source>
</reference>
<protein>
    <recommendedName>
        <fullName evidence="7">Protein arginine methyltransferase NDUFAF7</fullName>
        <ecNumber evidence="7">2.1.1.320</ecNumber>
    </recommendedName>
</protein>
<evidence type="ECO:0000256" key="6">
    <source>
        <dbReference type="ARBA" id="ARBA00048612"/>
    </source>
</evidence>
<evidence type="ECO:0000256" key="5">
    <source>
        <dbReference type="ARBA" id="ARBA00023128"/>
    </source>
</evidence>
<dbReference type="PANTHER" id="PTHR12049">
    <property type="entry name" value="PROTEIN ARGININE METHYLTRANSFERASE NDUFAF7, MITOCHONDRIAL"/>
    <property type="match status" value="1"/>
</dbReference>
<dbReference type="SUPFAM" id="SSF53335">
    <property type="entry name" value="S-adenosyl-L-methionine-dependent methyltransferases"/>
    <property type="match status" value="1"/>
</dbReference>
<comment type="catalytic activity">
    <reaction evidence="6 7">
        <text>L-arginyl-[protein] + 2 S-adenosyl-L-methionine = N(omega),N(omega)'-dimethyl-L-arginyl-[protein] + 2 S-adenosyl-L-homocysteine + 2 H(+)</text>
        <dbReference type="Rhea" id="RHEA:48108"/>
        <dbReference type="Rhea" id="RHEA-COMP:10532"/>
        <dbReference type="Rhea" id="RHEA-COMP:11992"/>
        <dbReference type="ChEBI" id="CHEBI:15378"/>
        <dbReference type="ChEBI" id="CHEBI:29965"/>
        <dbReference type="ChEBI" id="CHEBI:57856"/>
        <dbReference type="ChEBI" id="CHEBI:59789"/>
        <dbReference type="ChEBI" id="CHEBI:88221"/>
        <dbReference type="EC" id="2.1.1.320"/>
    </reaction>
</comment>
<sequence>MIVSSSGKNFFLKPFAWRFGNGIGLSEFRSFSYSSCIRQIVGNESESSSSTRKASSVKIDSLDQILAESIKTTGPIPLSSYMKQCLTHPELGYYTTRDPLGRVGDFVTSPEISSMFGEMIGIWLYATWIAQGRPLDVQFVEFGPGKGTLLYDALKCFNKLDKNQNANRIKIVLVEASPVLRNEQFKKLCCEDGSRDKNLIEKDEGGLYESRTIWDNKIEWVETEKDIINDPIFTNYIIAHEFFDALPIHQFEKTGKGWREYLVDYSVPTLENSLILPSQSNYRISPQLGLEKINSKATFHMVLSPHETLSSSIPKSSPRFDSLPVGSRIEICPDSYLYSKKISELITCNEKHTGAALIIDYGPKDTVPINTLRGIKAHNICSPFVDPGSVDLSADVDFENLKIIFNENGCESFGPTPQGDWLHELGIGFRVDQLCHARRNNKEEKEKIIKSYKRLVGKGTNEMGSIYKFLGVIPKKCGFTPVGFGGNARNI</sequence>
<evidence type="ECO:0000256" key="7">
    <source>
        <dbReference type="RuleBase" id="RU364114"/>
    </source>
</evidence>
<dbReference type="FunFam" id="3.40.50.12710:FF:000008">
    <property type="entry name" value="Protein arginine methyltransferase NDUFAF7"/>
    <property type="match status" value="1"/>
</dbReference>
<keyword evidence="3 7" id="KW-0489">Methyltransferase</keyword>
<dbReference type="GO" id="GO:0035243">
    <property type="term" value="F:protein-arginine omega-N symmetric methyltransferase activity"/>
    <property type="evidence" value="ECO:0007669"/>
    <property type="project" value="UniProtKB-EC"/>
</dbReference>
<dbReference type="InterPro" id="IPR038375">
    <property type="entry name" value="NDUFAF7_sf"/>
</dbReference>
<dbReference type="GO" id="GO:0032981">
    <property type="term" value="P:mitochondrial respiratory chain complex I assembly"/>
    <property type="evidence" value="ECO:0007669"/>
    <property type="project" value="TreeGrafter"/>
</dbReference>
<organism evidence="8 9">
    <name type="scientific">Pachysolen tannophilus NRRL Y-2460</name>
    <dbReference type="NCBI Taxonomy" id="669874"/>
    <lineage>
        <taxon>Eukaryota</taxon>
        <taxon>Fungi</taxon>
        <taxon>Dikarya</taxon>
        <taxon>Ascomycota</taxon>
        <taxon>Saccharomycotina</taxon>
        <taxon>Pichiomycetes</taxon>
        <taxon>Pachysolenaceae</taxon>
        <taxon>Pachysolen</taxon>
    </lineage>
</organism>
<evidence type="ECO:0000256" key="1">
    <source>
        <dbReference type="ARBA" id="ARBA00004173"/>
    </source>
</evidence>
<dbReference type="EC" id="2.1.1.320" evidence="7"/>
<dbReference type="GO" id="GO:0032259">
    <property type="term" value="P:methylation"/>
    <property type="evidence" value="ECO:0007669"/>
    <property type="project" value="UniProtKB-KW"/>
</dbReference>
<keyword evidence="9" id="KW-1185">Reference proteome</keyword>
<evidence type="ECO:0000313" key="8">
    <source>
        <dbReference type="EMBL" id="ODV94711.1"/>
    </source>
</evidence>
<name>A0A1E4TSH7_PACTA</name>
<comment type="similarity">
    <text evidence="2 7">Belongs to the NDUFAF7 family.</text>
</comment>
<proteinExistence type="inferred from homology"/>
<keyword evidence="4 7" id="KW-0808">Transferase</keyword>
<dbReference type="Proteomes" id="UP000094236">
    <property type="component" value="Unassembled WGS sequence"/>
</dbReference>
<gene>
    <name evidence="8" type="ORF">PACTADRAFT_50571</name>
</gene>
<comment type="subcellular location">
    <subcellularLocation>
        <location evidence="1 7">Mitochondrion</location>
    </subcellularLocation>
</comment>
<evidence type="ECO:0000256" key="4">
    <source>
        <dbReference type="ARBA" id="ARBA00022679"/>
    </source>
</evidence>
<dbReference type="GO" id="GO:0005739">
    <property type="term" value="C:mitochondrion"/>
    <property type="evidence" value="ECO:0007669"/>
    <property type="project" value="UniProtKB-SubCell"/>
</dbReference>
<dbReference type="InterPro" id="IPR003788">
    <property type="entry name" value="NDUFAF7"/>
</dbReference>
<keyword evidence="5 7" id="KW-0496">Mitochondrion</keyword>